<feature type="region of interest" description="Disordered" evidence="1">
    <location>
        <begin position="167"/>
        <end position="205"/>
    </location>
</feature>
<dbReference type="EMBL" id="LIAE01009442">
    <property type="protein sequence ID" value="PAV69745.1"/>
    <property type="molecule type" value="Genomic_DNA"/>
</dbReference>
<protein>
    <submittedName>
        <fullName evidence="2">Uncharacterized protein</fullName>
    </submittedName>
</protein>
<evidence type="ECO:0000256" key="1">
    <source>
        <dbReference type="SAM" id="MobiDB-lite"/>
    </source>
</evidence>
<evidence type="ECO:0000313" key="3">
    <source>
        <dbReference type="Proteomes" id="UP000218231"/>
    </source>
</evidence>
<comment type="caution">
    <text evidence="2">The sequence shown here is derived from an EMBL/GenBank/DDBJ whole genome shotgun (WGS) entry which is preliminary data.</text>
</comment>
<evidence type="ECO:0000313" key="2">
    <source>
        <dbReference type="EMBL" id="PAV69745.1"/>
    </source>
</evidence>
<feature type="compositionally biased region" description="Polar residues" evidence="1">
    <location>
        <begin position="167"/>
        <end position="204"/>
    </location>
</feature>
<dbReference type="Proteomes" id="UP000218231">
    <property type="component" value="Unassembled WGS sequence"/>
</dbReference>
<organism evidence="2 3">
    <name type="scientific">Diploscapter pachys</name>
    <dbReference type="NCBI Taxonomy" id="2018661"/>
    <lineage>
        <taxon>Eukaryota</taxon>
        <taxon>Metazoa</taxon>
        <taxon>Ecdysozoa</taxon>
        <taxon>Nematoda</taxon>
        <taxon>Chromadorea</taxon>
        <taxon>Rhabditida</taxon>
        <taxon>Rhabditina</taxon>
        <taxon>Rhabditomorpha</taxon>
        <taxon>Rhabditoidea</taxon>
        <taxon>Rhabditidae</taxon>
        <taxon>Diploscapter</taxon>
    </lineage>
</organism>
<sequence length="289" mass="31273">MQAMLIREMPERTTEDTGDRWNALTLRERRDTFPSPFKNIRKSLGSTVGRVVRRVLRKSKVHTLDHQYDSVAPYSQQAASSSTANEKLTTSETDSQIVLTSFKTVILKGTKRACVAVSDGKVKLDDKNAKPKAMTTTLQQCSMDVNNCPSATQNSCTVNRTTSAAATGQESATGDQSSSAAIPVRTTTSQSSNMSGVSQHNNSNDDMDDEGLLHGVLSLHFLLSLASHSLSPASAMSFFTASMCRVFGLPRVLGILCSLVAPSDHRVIFISATLIFCSYFSVIGHVCDP</sequence>
<dbReference type="AlphaFoldDB" id="A0A2A2K774"/>
<accession>A0A2A2K774</accession>
<keyword evidence="3" id="KW-1185">Reference proteome</keyword>
<reference evidence="2 3" key="1">
    <citation type="journal article" date="2017" name="Curr. Biol.">
        <title>Genome architecture and evolution of a unichromosomal asexual nematode.</title>
        <authorList>
            <person name="Fradin H."/>
            <person name="Zegar C."/>
            <person name="Gutwein M."/>
            <person name="Lucas J."/>
            <person name="Kovtun M."/>
            <person name="Corcoran D."/>
            <person name="Baugh L.R."/>
            <person name="Kiontke K."/>
            <person name="Gunsalus K."/>
            <person name="Fitch D.H."/>
            <person name="Piano F."/>
        </authorList>
    </citation>
    <scope>NUCLEOTIDE SEQUENCE [LARGE SCALE GENOMIC DNA]</scope>
    <source>
        <strain evidence="2">PF1309</strain>
    </source>
</reference>
<gene>
    <name evidence="2" type="ORF">WR25_10215</name>
</gene>
<proteinExistence type="predicted"/>
<name>A0A2A2K774_9BILA</name>